<dbReference type="EMBL" id="BLLL01000012">
    <property type="protein sequence ID" value="GFH63321.1"/>
    <property type="molecule type" value="Genomic_DNA"/>
</dbReference>
<evidence type="ECO:0000256" key="1">
    <source>
        <dbReference type="SAM" id="SignalP"/>
    </source>
</evidence>
<protein>
    <submittedName>
        <fullName evidence="2">Uncharacterized protein</fullName>
    </submittedName>
</protein>
<dbReference type="AlphaFoldDB" id="A0A6L2R6Y2"/>
<evidence type="ECO:0000313" key="2">
    <source>
        <dbReference type="EMBL" id="GFH63321.1"/>
    </source>
</evidence>
<sequence length="178" mass="18501">MKYCCLLYLLLLALPVQTATGASLGAEADAGGWTIMPTGARPAYMGIQGGTMPVSLLVNGDGSSLVTFVGRTGNDFLEEVCKTPLPSALNATIQHSAPVDGIPQASGDATLLAGDGAGSLPVIRPRISALAEHLQPFGFSDKPLSIEGNVSKPASLSPTKQFLQFFQPQYLQPRGSTN</sequence>
<dbReference type="Proteomes" id="UP000505077">
    <property type="component" value="Unassembled WGS sequence"/>
</dbReference>
<comment type="caution">
    <text evidence="2">The sequence shown here is derived from an EMBL/GenBank/DDBJ whole genome shotgun (WGS) entry which is preliminary data.</text>
</comment>
<gene>
    <name evidence="2" type="ORF">ZNDK_1092</name>
</gene>
<organism evidence="2 3">
    <name type="scientific">Candidatus Desulfovibrio kirbyi</name>
    <dbReference type="NCBI Taxonomy" id="2696086"/>
    <lineage>
        <taxon>Bacteria</taxon>
        <taxon>Pseudomonadati</taxon>
        <taxon>Thermodesulfobacteriota</taxon>
        <taxon>Desulfovibrionia</taxon>
        <taxon>Desulfovibrionales</taxon>
        <taxon>Desulfovibrionaceae</taxon>
        <taxon>Desulfovibrio</taxon>
    </lineage>
</organism>
<reference evidence="2 3" key="1">
    <citation type="journal article" date="2020" name="ISME J.">
        <title>Parallel Reductive Genome Evolution in Desulfovibrio Ectosymbionts Independently Acquired by Trichonympha Protists in the Termite Gut.</title>
        <authorList>
            <person name="Takeuchi M."/>
            <person name="Kuwahara H."/>
            <person name="Murakami T."/>
            <person name="Takahashi K."/>
            <person name="Kajitani R."/>
            <person name="Toyoda A."/>
            <person name="Itoh T."/>
            <person name="Ohkuma M."/>
            <person name="Hongoh Y."/>
        </authorList>
    </citation>
    <scope>NUCLEOTIDE SEQUENCE [LARGE SCALE GENOMIC DNA]</scope>
    <source>
        <strain evidence="2">ZnDsv-02</strain>
    </source>
</reference>
<feature type="chain" id="PRO_5026731712" evidence="1">
    <location>
        <begin position="22"/>
        <end position="178"/>
    </location>
</feature>
<feature type="signal peptide" evidence="1">
    <location>
        <begin position="1"/>
        <end position="21"/>
    </location>
</feature>
<accession>A0A6L2R6Y2</accession>
<proteinExistence type="predicted"/>
<evidence type="ECO:0000313" key="3">
    <source>
        <dbReference type="Proteomes" id="UP000505077"/>
    </source>
</evidence>
<keyword evidence="1" id="KW-0732">Signal</keyword>
<name>A0A6L2R6Y2_9BACT</name>